<evidence type="ECO:0000313" key="3">
    <source>
        <dbReference type="Proteomes" id="UP001157418"/>
    </source>
</evidence>
<keyword evidence="3" id="KW-1185">Reference proteome</keyword>
<evidence type="ECO:0000313" key="2">
    <source>
        <dbReference type="EMBL" id="CAH1426931.1"/>
    </source>
</evidence>
<accession>A0AAU9MMW9</accession>
<evidence type="ECO:0000256" key="1">
    <source>
        <dbReference type="SAM" id="MobiDB-lite"/>
    </source>
</evidence>
<proteinExistence type="predicted"/>
<dbReference type="AlphaFoldDB" id="A0AAU9MMW9"/>
<protein>
    <submittedName>
        <fullName evidence="2">Uncharacterized protein</fullName>
    </submittedName>
</protein>
<reference evidence="2 3" key="1">
    <citation type="submission" date="2022-01" db="EMBL/GenBank/DDBJ databases">
        <authorList>
            <person name="Xiong W."/>
            <person name="Schranz E."/>
        </authorList>
    </citation>
    <scope>NUCLEOTIDE SEQUENCE [LARGE SCALE GENOMIC DNA]</scope>
</reference>
<comment type="caution">
    <text evidence="2">The sequence shown here is derived from an EMBL/GenBank/DDBJ whole genome shotgun (WGS) entry which is preliminary data.</text>
</comment>
<dbReference type="Proteomes" id="UP001157418">
    <property type="component" value="Unassembled WGS sequence"/>
</dbReference>
<gene>
    <name evidence="2" type="ORF">LVIROSA_LOCUS13985</name>
</gene>
<sequence>MSAFTTESPPACNVRTSHLAAGRDEEDFAASSRLHRPSLLRYPHPVLSSSRQDPKTPLSSPIEPSRSHLAADREAADVQPFSVCCCRRTTLRRCPRLLSLVWNLDRLPLTATVS</sequence>
<feature type="compositionally biased region" description="Basic and acidic residues" evidence="1">
    <location>
        <begin position="65"/>
        <end position="76"/>
    </location>
</feature>
<name>A0AAU9MMW9_9ASTR</name>
<organism evidence="2 3">
    <name type="scientific">Lactuca virosa</name>
    <dbReference type="NCBI Taxonomy" id="75947"/>
    <lineage>
        <taxon>Eukaryota</taxon>
        <taxon>Viridiplantae</taxon>
        <taxon>Streptophyta</taxon>
        <taxon>Embryophyta</taxon>
        <taxon>Tracheophyta</taxon>
        <taxon>Spermatophyta</taxon>
        <taxon>Magnoliopsida</taxon>
        <taxon>eudicotyledons</taxon>
        <taxon>Gunneridae</taxon>
        <taxon>Pentapetalae</taxon>
        <taxon>asterids</taxon>
        <taxon>campanulids</taxon>
        <taxon>Asterales</taxon>
        <taxon>Asteraceae</taxon>
        <taxon>Cichorioideae</taxon>
        <taxon>Cichorieae</taxon>
        <taxon>Lactucinae</taxon>
        <taxon>Lactuca</taxon>
    </lineage>
</organism>
<dbReference type="EMBL" id="CAKMRJ010002223">
    <property type="protein sequence ID" value="CAH1426931.1"/>
    <property type="molecule type" value="Genomic_DNA"/>
</dbReference>
<feature type="region of interest" description="Disordered" evidence="1">
    <location>
        <begin position="43"/>
        <end position="76"/>
    </location>
</feature>